<sequence>MTDRPTGSASLGVDFGTSHTIAMLAAPGEPARPLLFEGSPLLPSAVFADGGELLVGRFALQQGRRRPAALEPHPKRRIDLDSILLGENEIAVTDAIAAVLTRVRTEAVRVAGSLAAVTVTVPATWGPTRRQTISEAAERAGLGAVRLVPEPVAAAAYFLRRLGHRIDHGQAVVVYDLGAGTFDATVVARRGGGFEVLSQDGRADLGGLDIDARIAEHLRLQHPGIGEGGEGRHYRALLDELRLAKESLSTYSRAEFTVPPGDVETHLTRGELDDLARPLLAQTVKVTKAVIAAAGLAPAQTAGVFLVGGASRMPLVATVLHQQLGLAPTVIEQPELVVAEGGLIAGTAAAADETVDLAGATPGRTPASPVTPAPTPPPEAIESPAPALTPAAGTPPAPAFTPAATASPAPAPTPPSDRPADPVLPPAPEAPRPPVQILASALLLAFLAVPLIPLWGGAIERGIAQGALHPLDPQLLYGAFNAVLGSAMVACPVAAVLVLRRVRWSPLVAIAAAAAVPFAVLPVMPNETIAERESVLGLVMVVAAFAVIAGLFLGRAREWLAGEPAAKGRRLRRALGIAAQALAAVAAVFALLFVLHEFWPTVFW</sequence>
<dbReference type="RefSeq" id="WP_125249562.1">
    <property type="nucleotide sequence ID" value="NZ_RSEB01000006.1"/>
</dbReference>
<evidence type="ECO:0000313" key="8">
    <source>
        <dbReference type="EMBL" id="RRR96808.1"/>
    </source>
</evidence>
<feature type="transmembrane region" description="Helical" evidence="7">
    <location>
        <begin position="437"/>
        <end position="455"/>
    </location>
</feature>
<evidence type="ECO:0000313" key="9">
    <source>
        <dbReference type="Proteomes" id="UP000277256"/>
    </source>
</evidence>
<dbReference type="PROSITE" id="PS01036">
    <property type="entry name" value="HSP70_3"/>
    <property type="match status" value="1"/>
</dbReference>
<keyword evidence="7" id="KW-1133">Transmembrane helix</keyword>
<organism evidence="8 9">
    <name type="scientific">Glycomyces terrestris</name>
    <dbReference type="NCBI Taxonomy" id="2493553"/>
    <lineage>
        <taxon>Bacteria</taxon>
        <taxon>Bacillati</taxon>
        <taxon>Actinomycetota</taxon>
        <taxon>Actinomycetes</taxon>
        <taxon>Glycomycetales</taxon>
        <taxon>Glycomycetaceae</taxon>
        <taxon>Glycomyces</taxon>
    </lineage>
</organism>
<dbReference type="Proteomes" id="UP000277256">
    <property type="component" value="Unassembled WGS sequence"/>
</dbReference>
<name>A0A426USZ3_9ACTN</name>
<keyword evidence="4" id="KW-0346">Stress response</keyword>
<comment type="similarity">
    <text evidence="1">Belongs to the heat shock protein 70 family.</text>
</comment>
<evidence type="ECO:0000256" key="3">
    <source>
        <dbReference type="ARBA" id="ARBA00022840"/>
    </source>
</evidence>
<keyword evidence="7" id="KW-0472">Membrane</keyword>
<protein>
    <submittedName>
        <fullName evidence="8">Hsp70 family protein</fullName>
    </submittedName>
</protein>
<evidence type="ECO:0000256" key="7">
    <source>
        <dbReference type="SAM" id="Phobius"/>
    </source>
</evidence>
<keyword evidence="3" id="KW-0067">ATP-binding</keyword>
<dbReference type="GO" id="GO:0140662">
    <property type="term" value="F:ATP-dependent protein folding chaperone"/>
    <property type="evidence" value="ECO:0007669"/>
    <property type="project" value="InterPro"/>
</dbReference>
<evidence type="ECO:0000256" key="5">
    <source>
        <dbReference type="ARBA" id="ARBA00023186"/>
    </source>
</evidence>
<feature type="transmembrane region" description="Helical" evidence="7">
    <location>
        <begin position="506"/>
        <end position="523"/>
    </location>
</feature>
<keyword evidence="9" id="KW-1185">Reference proteome</keyword>
<feature type="transmembrane region" description="Helical" evidence="7">
    <location>
        <begin position="574"/>
        <end position="595"/>
    </location>
</feature>
<comment type="caution">
    <text evidence="8">The sequence shown here is derived from an EMBL/GenBank/DDBJ whole genome shotgun (WGS) entry which is preliminary data.</text>
</comment>
<dbReference type="InterPro" id="IPR013126">
    <property type="entry name" value="Hsp_70_fam"/>
</dbReference>
<feature type="compositionally biased region" description="Low complexity" evidence="6">
    <location>
        <begin position="380"/>
        <end position="392"/>
    </location>
</feature>
<keyword evidence="7" id="KW-0812">Transmembrane</keyword>
<dbReference type="PRINTS" id="PR00301">
    <property type="entry name" value="HEATSHOCK70"/>
</dbReference>
<feature type="compositionally biased region" description="Pro residues" evidence="6">
    <location>
        <begin position="409"/>
        <end position="428"/>
    </location>
</feature>
<reference evidence="8 9" key="1">
    <citation type="submission" date="2018-12" db="EMBL/GenBank/DDBJ databases">
        <title>Glycomyces sp. YIM 121974 draft genome.</title>
        <authorList>
            <person name="Li Q."/>
        </authorList>
    </citation>
    <scope>NUCLEOTIDE SEQUENCE [LARGE SCALE GENOMIC DNA]</scope>
    <source>
        <strain evidence="8 9">YIM 121974</strain>
    </source>
</reference>
<evidence type="ECO:0000256" key="4">
    <source>
        <dbReference type="ARBA" id="ARBA00023016"/>
    </source>
</evidence>
<dbReference type="PANTHER" id="PTHR42749:SF1">
    <property type="entry name" value="CELL SHAPE-DETERMINING PROTEIN MREB"/>
    <property type="match status" value="1"/>
</dbReference>
<keyword evidence="2" id="KW-0547">Nucleotide-binding</keyword>
<feature type="region of interest" description="Disordered" evidence="6">
    <location>
        <begin position="358"/>
        <end position="428"/>
    </location>
</feature>
<feature type="transmembrane region" description="Helical" evidence="7">
    <location>
        <begin position="475"/>
        <end position="499"/>
    </location>
</feature>
<dbReference type="InterPro" id="IPR018181">
    <property type="entry name" value="Heat_shock_70_CS"/>
</dbReference>
<dbReference type="PANTHER" id="PTHR42749">
    <property type="entry name" value="CELL SHAPE-DETERMINING PROTEIN MREB"/>
    <property type="match status" value="1"/>
</dbReference>
<feature type="transmembrane region" description="Helical" evidence="7">
    <location>
        <begin position="535"/>
        <end position="553"/>
    </location>
</feature>
<gene>
    <name evidence="8" type="ORF">EIW28_20380</name>
</gene>
<evidence type="ECO:0000256" key="1">
    <source>
        <dbReference type="ARBA" id="ARBA00007381"/>
    </source>
</evidence>
<evidence type="ECO:0000256" key="6">
    <source>
        <dbReference type="SAM" id="MobiDB-lite"/>
    </source>
</evidence>
<evidence type="ECO:0000256" key="2">
    <source>
        <dbReference type="ARBA" id="ARBA00022741"/>
    </source>
</evidence>
<dbReference type="AlphaFoldDB" id="A0A426USZ3"/>
<proteinExistence type="inferred from homology"/>
<feature type="compositionally biased region" description="Pro residues" evidence="6">
    <location>
        <begin position="369"/>
        <end position="379"/>
    </location>
</feature>
<dbReference type="EMBL" id="RSEB01000006">
    <property type="protein sequence ID" value="RRR96808.1"/>
    <property type="molecule type" value="Genomic_DNA"/>
</dbReference>
<dbReference type="GO" id="GO:0005524">
    <property type="term" value="F:ATP binding"/>
    <property type="evidence" value="ECO:0007669"/>
    <property type="project" value="UniProtKB-KW"/>
</dbReference>
<dbReference type="InterPro" id="IPR043129">
    <property type="entry name" value="ATPase_NBD"/>
</dbReference>
<dbReference type="Gene3D" id="3.30.420.40">
    <property type="match status" value="2"/>
</dbReference>
<dbReference type="OrthoDB" id="9766019at2"/>
<dbReference type="SUPFAM" id="SSF53067">
    <property type="entry name" value="Actin-like ATPase domain"/>
    <property type="match status" value="2"/>
</dbReference>
<dbReference type="Pfam" id="PF00012">
    <property type="entry name" value="HSP70"/>
    <property type="match status" value="1"/>
</dbReference>
<keyword evidence="5" id="KW-0143">Chaperone</keyword>
<dbReference type="Gene3D" id="3.90.640.10">
    <property type="entry name" value="Actin, Chain A, domain 4"/>
    <property type="match status" value="1"/>
</dbReference>
<accession>A0A426USZ3</accession>